<evidence type="ECO:0000313" key="2">
    <source>
        <dbReference type="Proteomes" id="UP001162891"/>
    </source>
</evidence>
<accession>A0ABM7WQ57</accession>
<reference evidence="2" key="1">
    <citation type="journal article" date="2022" name="Int. J. Syst. Evol. Microbiol.">
        <title>Anaeromyxobacter oryzae sp. nov., Anaeromyxobacter diazotrophicus sp. nov. and Anaeromyxobacter paludicola sp. nov., isolated from paddy soils.</title>
        <authorList>
            <person name="Itoh H."/>
            <person name="Xu Z."/>
            <person name="Mise K."/>
            <person name="Masuda Y."/>
            <person name="Ushijima N."/>
            <person name="Hayakawa C."/>
            <person name="Shiratori Y."/>
            <person name="Senoo K."/>
        </authorList>
    </citation>
    <scope>NUCLEOTIDE SEQUENCE [LARGE SCALE GENOMIC DNA]</scope>
    <source>
        <strain evidence="2">Red232</strain>
    </source>
</reference>
<dbReference type="InterPro" id="IPR027417">
    <property type="entry name" value="P-loop_NTPase"/>
</dbReference>
<proteinExistence type="predicted"/>
<evidence type="ECO:0008006" key="3">
    <source>
        <dbReference type="Google" id="ProtNLM"/>
    </source>
</evidence>
<dbReference type="Pfam" id="PF24389">
    <property type="entry name" value="ORC-CDC6-like"/>
    <property type="match status" value="1"/>
</dbReference>
<dbReference type="EMBL" id="AP025591">
    <property type="protein sequence ID" value="BDG01588.1"/>
    <property type="molecule type" value="Genomic_DNA"/>
</dbReference>
<protein>
    <recommendedName>
        <fullName evidence="3">AAA+ ATPase domain-containing protein</fullName>
    </recommendedName>
</protein>
<organism evidence="1 2">
    <name type="scientific">Anaeromyxobacter oryzae</name>
    <dbReference type="NCBI Taxonomy" id="2918170"/>
    <lineage>
        <taxon>Bacteria</taxon>
        <taxon>Pseudomonadati</taxon>
        <taxon>Myxococcota</taxon>
        <taxon>Myxococcia</taxon>
        <taxon>Myxococcales</taxon>
        <taxon>Cystobacterineae</taxon>
        <taxon>Anaeromyxobacteraceae</taxon>
        <taxon>Anaeromyxobacter</taxon>
    </lineage>
</organism>
<dbReference type="SUPFAM" id="SSF52540">
    <property type="entry name" value="P-loop containing nucleoside triphosphate hydrolases"/>
    <property type="match status" value="1"/>
</dbReference>
<evidence type="ECO:0000313" key="1">
    <source>
        <dbReference type="EMBL" id="BDG01588.1"/>
    </source>
</evidence>
<sequence length="531" mass="58697">MHLNTAFLKLPLRAEGEDPSLLVKTFVDVAHLFTVLSNDDHQVLYGRRGTGKTHALKYLVEYTRSRRQVSLYVDMRTIGSSGGLYSDDTAPLSERATRLLMDTLLAIHDQLATFALGDSDLAQAAQPELLPRLDALAEVATEVRVAGTVEQHVAASESASEKASGSASLDTTGKLTMAAGTDVSQAASVERRRTEKGQEVHRVHFGSASKRLADVVAALPGARLWLMLDEWSVIPRDLQPYLADFLRRCMLPVKGMTVKIGAIEQRSWFRLGTNTGDYVGLELGADISANLDLDDFMVFNNDPERAKAFLRDLLFRHVRAIYASEGNEARAPRTADELVSLAFTQVNAFAEYVRASEGVPRDAVNILGLAAQKAFEEKISVQHVRSAARAWYQRDKLRAVNANESAADLLTWIISEVIGNRHARAFLLEQGRDHQLIGTLYDARVLHVLKRGVHGGDIAGVRFNVYALDYGCYVDLATTSNAPRGLFAVLEEDGTERFVEVPQDDYRSIRRAILDLAAFERYLGERTRGGR</sequence>
<dbReference type="Proteomes" id="UP001162891">
    <property type="component" value="Chromosome"/>
</dbReference>
<keyword evidence="2" id="KW-1185">Reference proteome</keyword>
<gene>
    <name evidence="1" type="ORF">AMOR_05840</name>
</gene>
<dbReference type="InterPro" id="IPR056955">
    <property type="entry name" value="ORC-CDC6-like"/>
</dbReference>
<name>A0ABM7WQ57_9BACT</name>